<proteinExistence type="predicted"/>
<reference evidence="3 4" key="1">
    <citation type="submission" date="2020-03" db="EMBL/GenBank/DDBJ databases">
        <title>WGS of the type strain of Planosporangium spp.</title>
        <authorList>
            <person name="Thawai C."/>
        </authorList>
    </citation>
    <scope>NUCLEOTIDE SEQUENCE [LARGE SCALE GENOMIC DNA]</scope>
    <source>
        <strain evidence="3 4">TBRC 5610</strain>
    </source>
</reference>
<dbReference type="Gene3D" id="1.50.10.10">
    <property type="match status" value="1"/>
</dbReference>
<accession>A0ABX0Y1J1</accession>
<sequence length="665" mass="73903">MTSRQVSILDGSTFMVSDDSGDVGAGGQPLDGLFYRDIRHLSRWELRLNGRRPHALAGDLTEYDTAVFYLTEPTASAFDGPPVTVLRQRRIGNGLTERLTVTNHTAQELALLLDVLFAADFADLFEVKNKLPKTGTHKTSVERDRVTMEYAHGDFRRGTVIRSEGAFLADQVLTFQIRLEPGQRWQTEIEVSLSSNDHAPAVKRERHPNIDQSLDEWLAAAPRLDTDWADLAHAYHRSLVDLAALRFYPDVTPCSSVPAAGLPWYMALFGRDSLVTSYQALPYLPELARTTLRALAARQATAVDDFRDAEPGKILHELRHGELAHFHQQPQSPYYGTADATPLFLILLDEYERWTGDAALVHELEGAARAALRWMEVYGDSDGDGFIEYRTRNPDTGLANHCWKDSWNSILYPDGRLASSPRATCELQGYAYDARRRMSRLARECWGDDTLADRLDRDAAGLHERFNDVYWLPDQGFYALALDGDKRLVPTLTSNIGHLLWSGIVPDDRVDAVVGHLLGERMFAGWGVRTLAAGQPAFNPVEYHNGTVWPHDNALIAAGLARYGRRAEANRIAVALLEAARHFDHRLPEVFVGADRSVTRVPVRYPTACSPQAWASGAPLLLLRTVLGLSPRVDGFAVDAHLPGHVGRLAVRGVTGRWGLVDAIA</sequence>
<dbReference type="InterPro" id="IPR054491">
    <property type="entry name" value="MGH1-like_GH"/>
</dbReference>
<dbReference type="InterPro" id="IPR008928">
    <property type="entry name" value="6-hairpin_glycosidase_sf"/>
</dbReference>
<feature type="domain" description="Putative glycogen debranching enzyme N-terminal" evidence="1">
    <location>
        <begin position="9"/>
        <end position="189"/>
    </location>
</feature>
<dbReference type="InterPro" id="IPR032856">
    <property type="entry name" value="GDE_N_bis"/>
</dbReference>
<dbReference type="RefSeq" id="WP_167926045.1">
    <property type="nucleotide sequence ID" value="NZ_JAATVY010000010.1"/>
</dbReference>
<evidence type="ECO:0000259" key="1">
    <source>
        <dbReference type="Pfam" id="PF14742"/>
    </source>
</evidence>
<name>A0ABX0Y1J1_9ACTN</name>
<dbReference type="SUPFAM" id="SSF48208">
    <property type="entry name" value="Six-hairpin glycosidases"/>
    <property type="match status" value="1"/>
</dbReference>
<dbReference type="EMBL" id="JAATVY010000010">
    <property type="protein sequence ID" value="NJC71224.1"/>
    <property type="molecule type" value="Genomic_DNA"/>
</dbReference>
<gene>
    <name evidence="3" type="ORF">HC031_16105</name>
</gene>
<evidence type="ECO:0000259" key="2">
    <source>
        <dbReference type="Pfam" id="PF22422"/>
    </source>
</evidence>
<organism evidence="3 4">
    <name type="scientific">Planosporangium thailandense</name>
    <dbReference type="NCBI Taxonomy" id="765197"/>
    <lineage>
        <taxon>Bacteria</taxon>
        <taxon>Bacillati</taxon>
        <taxon>Actinomycetota</taxon>
        <taxon>Actinomycetes</taxon>
        <taxon>Micromonosporales</taxon>
        <taxon>Micromonosporaceae</taxon>
        <taxon>Planosporangium</taxon>
    </lineage>
</organism>
<feature type="domain" description="Mannosylglycerate hydrolase MGH1-like glycoside hydrolase" evidence="2">
    <location>
        <begin position="355"/>
        <end position="582"/>
    </location>
</feature>
<dbReference type="Pfam" id="PF22422">
    <property type="entry name" value="MGH1-like_GH"/>
    <property type="match status" value="1"/>
</dbReference>
<protein>
    <submittedName>
        <fullName evidence="3">Amylo-alpha-1,6-glucosidase</fullName>
    </submittedName>
</protein>
<evidence type="ECO:0000313" key="3">
    <source>
        <dbReference type="EMBL" id="NJC71224.1"/>
    </source>
</evidence>
<evidence type="ECO:0000313" key="4">
    <source>
        <dbReference type="Proteomes" id="UP000722989"/>
    </source>
</evidence>
<keyword evidence="4" id="KW-1185">Reference proteome</keyword>
<comment type="caution">
    <text evidence="3">The sequence shown here is derived from an EMBL/GenBank/DDBJ whole genome shotgun (WGS) entry which is preliminary data.</text>
</comment>
<dbReference type="InterPro" id="IPR012341">
    <property type="entry name" value="6hp_glycosidase-like_sf"/>
</dbReference>
<dbReference type="Proteomes" id="UP000722989">
    <property type="component" value="Unassembled WGS sequence"/>
</dbReference>
<dbReference type="Pfam" id="PF14742">
    <property type="entry name" value="GDE_N_bis"/>
    <property type="match status" value="1"/>
</dbReference>